<dbReference type="AlphaFoldDB" id="A0A378W8T0"/>
<accession>A0A378W8T0</accession>
<dbReference type="Pfam" id="PF10824">
    <property type="entry name" value="T7SS_ESX_EspC"/>
    <property type="match status" value="1"/>
</dbReference>
<name>A0A378W8T0_9MYCO</name>
<dbReference type="Proteomes" id="UP000254945">
    <property type="component" value="Unassembled WGS sequence"/>
</dbReference>
<evidence type="ECO:0000256" key="1">
    <source>
        <dbReference type="SAM" id="MobiDB-lite"/>
    </source>
</evidence>
<proteinExistence type="predicted"/>
<feature type="compositionally biased region" description="Basic and acidic residues" evidence="1">
    <location>
        <begin position="91"/>
        <end position="107"/>
    </location>
</feature>
<sequence>MTSAEDRKISGHTMRGLAEVQDDLGDGVDSAIAQVQFAGSQMEKTHGLICAVTNDAVKSAEAERSTAGGNLKAVCTELAQKLRHGASAFDGTDRDEKDKLDRQMPPR</sequence>
<protein>
    <submittedName>
        <fullName evidence="2">Protein of uncharacterized function (DUF2580)</fullName>
    </submittedName>
</protein>
<feature type="region of interest" description="Disordered" evidence="1">
    <location>
        <begin position="85"/>
        <end position="107"/>
    </location>
</feature>
<dbReference type="RefSeq" id="WP_036390660.1">
    <property type="nucleotide sequence ID" value="NZ_CP081000.1"/>
</dbReference>
<evidence type="ECO:0000313" key="2">
    <source>
        <dbReference type="EMBL" id="SUA28832.1"/>
    </source>
</evidence>
<organism evidence="2 3">
    <name type="scientific">Mycolicibacterium senegalense</name>
    <dbReference type="NCBI Taxonomy" id="1796"/>
    <lineage>
        <taxon>Bacteria</taxon>
        <taxon>Bacillati</taxon>
        <taxon>Actinomycetota</taxon>
        <taxon>Actinomycetes</taxon>
        <taxon>Mycobacteriales</taxon>
        <taxon>Mycobacteriaceae</taxon>
        <taxon>Mycolicibacterium</taxon>
    </lineage>
</organism>
<dbReference type="GO" id="GO:0009306">
    <property type="term" value="P:protein secretion"/>
    <property type="evidence" value="ECO:0007669"/>
    <property type="project" value="InterPro"/>
</dbReference>
<reference evidence="2 3" key="1">
    <citation type="submission" date="2018-06" db="EMBL/GenBank/DDBJ databases">
        <authorList>
            <consortium name="Pathogen Informatics"/>
            <person name="Doyle S."/>
        </authorList>
    </citation>
    <scope>NUCLEOTIDE SEQUENCE [LARGE SCALE GENOMIC DNA]</scope>
    <source>
        <strain evidence="2 3">NCTC4524</strain>
    </source>
</reference>
<evidence type="ECO:0000313" key="3">
    <source>
        <dbReference type="Proteomes" id="UP000254945"/>
    </source>
</evidence>
<dbReference type="InterPro" id="IPR022536">
    <property type="entry name" value="EspC"/>
</dbReference>
<dbReference type="EMBL" id="UGQQ01000002">
    <property type="protein sequence ID" value="SUA28832.1"/>
    <property type="molecule type" value="Genomic_DNA"/>
</dbReference>
<gene>
    <name evidence="2" type="ORF">NCTC4524_04815</name>
</gene>